<dbReference type="EMBL" id="MT143336">
    <property type="protein sequence ID" value="QJA95704.1"/>
    <property type="molecule type" value="Genomic_DNA"/>
</dbReference>
<organism evidence="1">
    <name type="scientific">viral metagenome</name>
    <dbReference type="NCBI Taxonomy" id="1070528"/>
    <lineage>
        <taxon>unclassified sequences</taxon>
        <taxon>metagenomes</taxon>
        <taxon>organismal metagenomes</taxon>
    </lineage>
</organism>
<dbReference type="AlphaFoldDB" id="A0A6M3LQI6"/>
<gene>
    <name evidence="1" type="ORF">MM415B05216_0011</name>
</gene>
<proteinExistence type="predicted"/>
<reference evidence="1" key="1">
    <citation type="submission" date="2020-03" db="EMBL/GenBank/DDBJ databases">
        <title>The deep terrestrial virosphere.</title>
        <authorList>
            <person name="Holmfeldt K."/>
            <person name="Nilsson E."/>
            <person name="Simone D."/>
            <person name="Lopez-Fernandez M."/>
            <person name="Wu X."/>
            <person name="de Brujin I."/>
            <person name="Lundin D."/>
            <person name="Andersson A."/>
            <person name="Bertilsson S."/>
            <person name="Dopson M."/>
        </authorList>
    </citation>
    <scope>NUCLEOTIDE SEQUENCE</scope>
    <source>
        <strain evidence="1">MM415B05216</strain>
    </source>
</reference>
<evidence type="ECO:0000313" key="1">
    <source>
        <dbReference type="EMBL" id="QJA95704.1"/>
    </source>
</evidence>
<name>A0A6M3LQI6_9ZZZZ</name>
<sequence>MTSIRITVKNPLDTLRNLDILAAMQVGFDMAQGSNSMDLGVLKDLADSINSSLKDRLETTTKARKVKDPKDDLDSDST</sequence>
<accession>A0A6M3LQI6</accession>
<protein>
    <submittedName>
        <fullName evidence="1">Uncharacterized protein</fullName>
    </submittedName>
</protein>